<evidence type="ECO:0000313" key="5">
    <source>
        <dbReference type="Proteomes" id="UP000031419"/>
    </source>
</evidence>
<dbReference type="OrthoDB" id="4516955at2"/>
<keyword evidence="5" id="KW-1185">Reference proteome</keyword>
<gene>
    <name evidence="4" type="ORF">GU90_02625</name>
</gene>
<accession>A0A073B2L2</accession>
<feature type="domain" description="Mce/MlaD" evidence="2">
    <location>
        <begin position="31"/>
        <end position="103"/>
    </location>
</feature>
<evidence type="ECO:0000313" key="4">
    <source>
        <dbReference type="EMBL" id="KEI45796.1"/>
    </source>
</evidence>
<protein>
    <submittedName>
        <fullName evidence="4">Mammalian cell entry protein</fullName>
    </submittedName>
</protein>
<feature type="coiled-coil region" evidence="1">
    <location>
        <begin position="194"/>
        <end position="231"/>
    </location>
</feature>
<evidence type="ECO:0000259" key="3">
    <source>
        <dbReference type="Pfam" id="PF11887"/>
    </source>
</evidence>
<evidence type="ECO:0000259" key="2">
    <source>
        <dbReference type="Pfam" id="PF02470"/>
    </source>
</evidence>
<dbReference type="Proteomes" id="UP000031419">
    <property type="component" value="Unassembled WGS sequence"/>
</dbReference>
<dbReference type="PANTHER" id="PTHR33371:SF4">
    <property type="entry name" value="INTERMEMBRANE PHOSPHOLIPID TRANSPORT SYSTEM BINDING PROTEIN MLAD"/>
    <property type="match status" value="1"/>
</dbReference>
<dbReference type="InterPro" id="IPR052336">
    <property type="entry name" value="MlaD_Phospholipid_Transporter"/>
</dbReference>
<dbReference type="AlphaFoldDB" id="A0A073B2L2"/>
<feature type="domain" description="Mammalian cell entry C-terminal" evidence="3">
    <location>
        <begin position="109"/>
        <end position="283"/>
    </location>
</feature>
<name>A0A073B2L2_9PSEU</name>
<dbReference type="PANTHER" id="PTHR33371">
    <property type="entry name" value="INTERMEMBRANE PHOSPHOLIPID TRANSPORT SYSTEM BINDING PROTEIN MLAD-RELATED"/>
    <property type="match status" value="1"/>
</dbReference>
<dbReference type="InterPro" id="IPR005693">
    <property type="entry name" value="Mce"/>
</dbReference>
<dbReference type="RefSeq" id="WP_029721291.1">
    <property type="nucleotide sequence ID" value="NZ_JAJUIW010000002.1"/>
</dbReference>
<keyword evidence="1" id="KW-0175">Coiled coil</keyword>
<dbReference type="STRING" id="28042.GU90_02625"/>
<proteinExistence type="predicted"/>
<dbReference type="EMBL" id="JNVU01000009">
    <property type="protein sequence ID" value="KEI45796.1"/>
    <property type="molecule type" value="Genomic_DNA"/>
</dbReference>
<evidence type="ECO:0000256" key="1">
    <source>
        <dbReference type="SAM" id="Coils"/>
    </source>
</evidence>
<dbReference type="Pfam" id="PF02470">
    <property type="entry name" value="MlaD"/>
    <property type="match status" value="1"/>
</dbReference>
<organism evidence="4 5">
    <name type="scientific">Saccharopolyspora rectivirgula</name>
    <dbReference type="NCBI Taxonomy" id="28042"/>
    <lineage>
        <taxon>Bacteria</taxon>
        <taxon>Bacillati</taxon>
        <taxon>Actinomycetota</taxon>
        <taxon>Actinomycetes</taxon>
        <taxon>Pseudonocardiales</taxon>
        <taxon>Pseudonocardiaceae</taxon>
        <taxon>Saccharopolyspora</taxon>
    </lineage>
</organism>
<dbReference type="NCBIfam" id="TIGR00996">
    <property type="entry name" value="Mtu_fam_mce"/>
    <property type="match status" value="1"/>
</dbReference>
<reference evidence="4 5" key="1">
    <citation type="submission" date="2014-06" db="EMBL/GenBank/DDBJ databases">
        <title>Saccharopolyspora rectivirgula DSM-43113 Genome sequencing.</title>
        <authorList>
            <person name="Barrera C."/>
            <person name="Millon L."/>
            <person name="Rognon B."/>
            <person name="Zaugg C."/>
            <person name="Monod M."/>
        </authorList>
    </citation>
    <scope>NUCLEOTIDE SEQUENCE [LARGE SCALE GENOMIC DNA]</scope>
    <source>
        <strain evidence="4 5">DSM 43113</strain>
    </source>
</reference>
<sequence length="359" mass="38572">MTKKLVTWSAVVALVLTAGWYALLRPNPVLRISADFVAADGIFPGNRVAILGVPVGTVESVQPRGAFVRVTMTMPPETEIPADAHAYITSPAVISDRYVEIGPAYQGGEKLTDGAVIPLERSHAPIRWDQLTKSLQTLLDALGPQQADEDLGKLLHTTGTVLDGKGPQIRSAIASLTQASDLVVRNKDDITAVLDNIDQLLRILEENQRTVEELTTASEQAAAELHGQRQELGEVIDSLSSALVEVNDLVNEHGAELTGDVQQLVQVSNAVLARQHELTETLDVLPLALDNVSRTITEDERMRLRLDISTNLDQFSTTAKICAAFPLPLCNGAGLVNPIPFPPELPDPLGMNAESGGGR</sequence>
<dbReference type="GO" id="GO:0005576">
    <property type="term" value="C:extracellular region"/>
    <property type="evidence" value="ECO:0007669"/>
    <property type="project" value="TreeGrafter"/>
</dbReference>
<dbReference type="eggNOG" id="COG1463">
    <property type="taxonomic scope" value="Bacteria"/>
</dbReference>
<dbReference type="InterPro" id="IPR024516">
    <property type="entry name" value="Mce_C"/>
</dbReference>
<comment type="caution">
    <text evidence="4">The sequence shown here is derived from an EMBL/GenBank/DDBJ whole genome shotgun (WGS) entry which is preliminary data.</text>
</comment>
<dbReference type="Pfam" id="PF11887">
    <property type="entry name" value="Mce4_CUP1"/>
    <property type="match status" value="1"/>
</dbReference>
<dbReference type="InterPro" id="IPR003399">
    <property type="entry name" value="Mce/MlaD"/>
</dbReference>